<feature type="binding site" evidence="5">
    <location>
        <begin position="235"/>
        <end position="242"/>
    </location>
    <ligand>
        <name>ATP</name>
        <dbReference type="ChEBI" id="CHEBI:30616"/>
    </ligand>
</feature>
<dbReference type="AlphaFoldDB" id="M1UF07"/>
<dbReference type="GO" id="GO:0003677">
    <property type="term" value="F:DNA binding"/>
    <property type="evidence" value="ECO:0007669"/>
    <property type="project" value="InterPro"/>
</dbReference>
<dbReference type="RefSeq" id="WP_015651146.1">
    <property type="nucleotide sequence ID" value="NC_020506.1"/>
</dbReference>
<dbReference type="STRING" id="1121353.H924_06355"/>
<accession>M1UF07</accession>
<dbReference type="EMBL" id="CP004354">
    <property type="protein sequence ID" value="AGG66715.1"/>
    <property type="molecule type" value="Genomic_DNA"/>
</dbReference>
<dbReference type="PANTHER" id="PTHR11070">
    <property type="entry name" value="UVRD / RECB / PCRA DNA HELICASE FAMILY MEMBER"/>
    <property type="match status" value="1"/>
</dbReference>
<evidence type="ECO:0000256" key="5">
    <source>
        <dbReference type="PROSITE-ProRule" id="PRU00560"/>
    </source>
</evidence>
<dbReference type="InterPro" id="IPR000212">
    <property type="entry name" value="DNA_helicase_UvrD/REP"/>
</dbReference>
<keyword evidence="8" id="KW-1185">Reference proteome</keyword>
<feature type="domain" description="UvrD-like helicase ATP-binding" evidence="6">
    <location>
        <begin position="214"/>
        <end position="643"/>
    </location>
</feature>
<evidence type="ECO:0000313" key="8">
    <source>
        <dbReference type="Proteomes" id="UP000011760"/>
    </source>
</evidence>
<keyword evidence="3 5" id="KW-0347">Helicase</keyword>
<dbReference type="SUPFAM" id="SSF52540">
    <property type="entry name" value="P-loop containing nucleoside triphosphate hydrolases"/>
    <property type="match status" value="1"/>
</dbReference>
<gene>
    <name evidence="7" type="ORF">H924_06355</name>
</gene>
<dbReference type="KEGG" id="ccn:H924_06355"/>
<dbReference type="Pfam" id="PF01443">
    <property type="entry name" value="Viral_helicase1"/>
    <property type="match status" value="1"/>
</dbReference>
<dbReference type="Gene3D" id="3.40.50.300">
    <property type="entry name" value="P-loop containing nucleotide triphosphate hydrolases"/>
    <property type="match status" value="3"/>
</dbReference>
<dbReference type="Proteomes" id="UP000011760">
    <property type="component" value="Chromosome"/>
</dbReference>
<evidence type="ECO:0000256" key="2">
    <source>
        <dbReference type="ARBA" id="ARBA00022801"/>
    </source>
</evidence>
<evidence type="ECO:0000259" key="6">
    <source>
        <dbReference type="PROSITE" id="PS51198"/>
    </source>
</evidence>
<dbReference type="PATRIC" id="fig|1121353.3.peg.1296"/>
<evidence type="ECO:0000256" key="3">
    <source>
        <dbReference type="ARBA" id="ARBA00022806"/>
    </source>
</evidence>
<dbReference type="HOGENOM" id="CLU_010312_3_1_11"/>
<keyword evidence="1 5" id="KW-0547">Nucleotide-binding</keyword>
<dbReference type="PROSITE" id="PS51198">
    <property type="entry name" value="UVRD_HELICASE_ATP_BIND"/>
    <property type="match status" value="1"/>
</dbReference>
<dbReference type="InterPro" id="IPR027417">
    <property type="entry name" value="P-loop_NTPase"/>
</dbReference>
<dbReference type="PANTHER" id="PTHR11070:SF45">
    <property type="entry name" value="DNA 3'-5' HELICASE"/>
    <property type="match status" value="1"/>
</dbReference>
<dbReference type="GO" id="GO:0016787">
    <property type="term" value="F:hydrolase activity"/>
    <property type="evidence" value="ECO:0007669"/>
    <property type="project" value="UniProtKB-UniRule"/>
</dbReference>
<dbReference type="OrthoDB" id="9787585at2"/>
<evidence type="ECO:0000256" key="1">
    <source>
        <dbReference type="ARBA" id="ARBA00022741"/>
    </source>
</evidence>
<dbReference type="GO" id="GO:0005524">
    <property type="term" value="F:ATP binding"/>
    <property type="evidence" value="ECO:0007669"/>
    <property type="project" value="UniProtKB-UniRule"/>
</dbReference>
<protein>
    <recommendedName>
        <fullName evidence="6">UvrD-like helicase ATP-binding domain-containing protein</fullName>
    </recommendedName>
</protein>
<dbReference type="GO" id="GO:0005829">
    <property type="term" value="C:cytosol"/>
    <property type="evidence" value="ECO:0007669"/>
    <property type="project" value="TreeGrafter"/>
</dbReference>
<dbReference type="GO" id="GO:0043138">
    <property type="term" value="F:3'-5' DNA helicase activity"/>
    <property type="evidence" value="ECO:0007669"/>
    <property type="project" value="TreeGrafter"/>
</dbReference>
<dbReference type="eggNOG" id="COG3973">
    <property type="taxonomic scope" value="Bacteria"/>
</dbReference>
<dbReference type="InterPro" id="IPR014016">
    <property type="entry name" value="UvrD-like_ATP-bd"/>
</dbReference>
<evidence type="ECO:0000313" key="7">
    <source>
        <dbReference type="EMBL" id="AGG66715.1"/>
    </source>
</evidence>
<name>M1UF07_9CORY</name>
<organism evidence="7 8">
    <name type="scientific">Corynebacterium callunae DSM 20147</name>
    <dbReference type="NCBI Taxonomy" id="1121353"/>
    <lineage>
        <taxon>Bacteria</taxon>
        <taxon>Bacillati</taxon>
        <taxon>Actinomycetota</taxon>
        <taxon>Actinomycetes</taxon>
        <taxon>Mycobacteriales</taxon>
        <taxon>Corynebacteriaceae</taxon>
        <taxon>Corynebacterium</taxon>
    </lineage>
</organism>
<evidence type="ECO:0000256" key="4">
    <source>
        <dbReference type="ARBA" id="ARBA00022840"/>
    </source>
</evidence>
<keyword evidence="2 5" id="KW-0378">Hydrolase</keyword>
<sequence>MTTPGHFPAGADVQESAVKAIQEEQAYVDMLFQRLDDEVNRANERLAEVMKDVDPSNPDPEALVRRETEYHGLNEKLDRLNLAQLGLVFGRIDVAEESGETPENPVPGKPTLDRRYIGRMGLDAREDNYRTLLLDWRAPMARPFYLATTVQPEGVELRRHIRTRGRKVSGIDDEVLSGDAALAAAQQQGVGSESALHQALQAARTGHMTNIVETIQREQDEIIRDTTRGVMVVQGGPGTGKTAVALHRVAYLLYTWREQLAKSGVLIIGPNKTFLEYISHVLPELGETGVVLSTIGDLYPGIKPTGHEDLLTREIKGSEEMATILNEAVRAYQTVPEIPLEVTVDGIVIVIDEKTVAKSRTRARRSRQPHNLARPIFREHLVEQLAHQMAQTIGADPLGGKNLLSAADIDQLHDDLLDDVALLQVIEGFWPELAPQQVLQDLLTDAERIETAAAGYDEETHASLLRAEDAPWAPSDAALLDELTTLIGLPDPDEAREEAQKKWRQEIEDAQEVLDVLSSSQSSDIDENPDIDPDAEILSAFDIIDAETLAQRQEVRDNRSTAERAKADHTWAYGHVIVDEAQELSPMEWRMVFRRSPSRWMTLVGDIAQTGSPAGVDDWSESLEPFIKNRFRHHELTVNYRTPAEIMVVANQLLARINPDLAPATAIRESGRAVEFFPTDADTEQLKEAFLREDPERSIAVISSQARFTQAHNHFLVEEIKGLEFDHVIVVDPEGIIKESPQGLQDLYVAVTRATQTLSVLGEISL</sequence>
<keyword evidence="4 5" id="KW-0067">ATP-binding</keyword>
<dbReference type="GO" id="GO:0000725">
    <property type="term" value="P:recombinational repair"/>
    <property type="evidence" value="ECO:0007669"/>
    <property type="project" value="TreeGrafter"/>
</dbReference>
<dbReference type="InterPro" id="IPR027351">
    <property type="entry name" value="(+)RNA_virus_helicase_core_dom"/>
</dbReference>
<reference evidence="7 8" key="1">
    <citation type="submission" date="2013-02" db="EMBL/GenBank/DDBJ databases">
        <title>The complete genome sequence of Corynebacterium callunae DSM 20147.</title>
        <authorList>
            <person name="Ruckert C."/>
            <person name="Albersmeier A."/>
            <person name="Kalinowski J."/>
        </authorList>
    </citation>
    <scope>NUCLEOTIDE SEQUENCE [LARGE SCALE GENOMIC DNA]</scope>
    <source>
        <strain evidence="7 8">DSM 20147</strain>
    </source>
</reference>
<proteinExistence type="predicted"/>